<dbReference type="Proteomes" id="UP001230035">
    <property type="component" value="Unassembled WGS sequence"/>
</dbReference>
<evidence type="ECO:0000313" key="3">
    <source>
        <dbReference type="EMBL" id="MDI9256479.1"/>
    </source>
</evidence>
<sequence>MKTTIKLLFVLLLTSSCKAQTIDISQQNGENATGVYYKDIQNLLNTFEGTYLYSEGTASLKIIFRKQVMSSPANNRFREDLLVGEYQYIENGIEKSNTLSNLNIFHSNGWKYSIDGNTVLVQGDPGCQDCLPNEKALRLGIVEESTNNSGFLIVRKTNVAGQEAIEVRIIWDALKTVGANNPAPIEPTIPGELFVLLKQ</sequence>
<dbReference type="Pfam" id="PF20448">
    <property type="entry name" value="DUF6705"/>
    <property type="match status" value="1"/>
</dbReference>
<name>A0ABT6XN19_9FLAO</name>
<evidence type="ECO:0000313" key="4">
    <source>
        <dbReference type="Proteomes" id="UP001230035"/>
    </source>
</evidence>
<keyword evidence="1" id="KW-0732">Signal</keyword>
<proteinExistence type="predicted"/>
<organism evidence="3 4">
    <name type="scientific">Flavobacterium sedimenticola</name>
    <dbReference type="NCBI Taxonomy" id="3043286"/>
    <lineage>
        <taxon>Bacteria</taxon>
        <taxon>Pseudomonadati</taxon>
        <taxon>Bacteroidota</taxon>
        <taxon>Flavobacteriia</taxon>
        <taxon>Flavobacteriales</taxon>
        <taxon>Flavobacteriaceae</taxon>
        <taxon>Flavobacterium</taxon>
    </lineage>
</organism>
<reference evidence="3 4" key="1">
    <citation type="submission" date="2023-05" db="EMBL/GenBank/DDBJ databases">
        <title>Flavobacterium sedimenti sp. nov., isolated from the sediment.</title>
        <authorList>
            <person name="Wu N."/>
        </authorList>
    </citation>
    <scope>NUCLEOTIDE SEQUENCE [LARGE SCALE GENOMIC DNA]</scope>
    <source>
        <strain evidence="3 4">YZ-48</strain>
    </source>
</reference>
<protein>
    <recommendedName>
        <fullName evidence="2">DUF6705 domain-containing protein</fullName>
    </recommendedName>
</protein>
<comment type="caution">
    <text evidence="3">The sequence shown here is derived from an EMBL/GenBank/DDBJ whole genome shotgun (WGS) entry which is preliminary data.</text>
</comment>
<dbReference type="EMBL" id="JASGBP010000001">
    <property type="protein sequence ID" value="MDI9256479.1"/>
    <property type="molecule type" value="Genomic_DNA"/>
</dbReference>
<dbReference type="PROSITE" id="PS51257">
    <property type="entry name" value="PROKAR_LIPOPROTEIN"/>
    <property type="match status" value="1"/>
</dbReference>
<gene>
    <name evidence="3" type="ORF">QHT84_03530</name>
</gene>
<evidence type="ECO:0000256" key="1">
    <source>
        <dbReference type="SAM" id="SignalP"/>
    </source>
</evidence>
<feature type="chain" id="PRO_5045408164" description="DUF6705 domain-containing protein" evidence="1">
    <location>
        <begin position="20"/>
        <end position="199"/>
    </location>
</feature>
<accession>A0ABT6XN19</accession>
<dbReference type="RefSeq" id="WP_283238154.1">
    <property type="nucleotide sequence ID" value="NZ_JASGBP010000001.1"/>
</dbReference>
<evidence type="ECO:0000259" key="2">
    <source>
        <dbReference type="Pfam" id="PF20448"/>
    </source>
</evidence>
<dbReference type="InterPro" id="IPR046551">
    <property type="entry name" value="DUF6705"/>
</dbReference>
<feature type="signal peptide" evidence="1">
    <location>
        <begin position="1"/>
        <end position="19"/>
    </location>
</feature>
<feature type="domain" description="DUF6705" evidence="2">
    <location>
        <begin position="1"/>
        <end position="192"/>
    </location>
</feature>
<keyword evidence="4" id="KW-1185">Reference proteome</keyword>